<dbReference type="EMBL" id="BJYT01000001">
    <property type="protein sequence ID" value="GEO08005.1"/>
    <property type="molecule type" value="Genomic_DNA"/>
</dbReference>
<dbReference type="InterPro" id="IPR001647">
    <property type="entry name" value="HTH_TetR"/>
</dbReference>
<keyword evidence="1" id="KW-0805">Transcription regulation</keyword>
<feature type="domain" description="HTH tetR-type" evidence="6">
    <location>
        <begin position="6"/>
        <end position="66"/>
    </location>
</feature>
<evidence type="ECO:0000256" key="4">
    <source>
        <dbReference type="PROSITE-ProRule" id="PRU00335"/>
    </source>
</evidence>
<evidence type="ECO:0000313" key="7">
    <source>
        <dbReference type="EMBL" id="GEO08005.1"/>
    </source>
</evidence>
<dbReference type="GO" id="GO:0000976">
    <property type="term" value="F:transcription cis-regulatory region binding"/>
    <property type="evidence" value="ECO:0007669"/>
    <property type="project" value="TreeGrafter"/>
</dbReference>
<proteinExistence type="predicted"/>
<dbReference type="SUPFAM" id="SSF46689">
    <property type="entry name" value="Homeodomain-like"/>
    <property type="match status" value="1"/>
</dbReference>
<accession>A0A512B7S6</accession>
<evidence type="ECO:0000256" key="5">
    <source>
        <dbReference type="SAM" id="Phobius"/>
    </source>
</evidence>
<dbReference type="PROSITE" id="PS50977">
    <property type="entry name" value="HTH_TETR_2"/>
    <property type="match status" value="1"/>
</dbReference>
<evidence type="ECO:0000256" key="1">
    <source>
        <dbReference type="ARBA" id="ARBA00023015"/>
    </source>
</evidence>
<dbReference type="InterPro" id="IPR009057">
    <property type="entry name" value="Homeodomain-like_sf"/>
</dbReference>
<evidence type="ECO:0000256" key="3">
    <source>
        <dbReference type="ARBA" id="ARBA00023163"/>
    </source>
</evidence>
<keyword evidence="2 4" id="KW-0238">DNA-binding</keyword>
<dbReference type="InterPro" id="IPR050109">
    <property type="entry name" value="HTH-type_TetR-like_transc_reg"/>
</dbReference>
<dbReference type="Proteomes" id="UP000321513">
    <property type="component" value="Unassembled WGS sequence"/>
</dbReference>
<organism evidence="7 8">
    <name type="scientific">Segetibacter aerophilus</name>
    <dbReference type="NCBI Taxonomy" id="670293"/>
    <lineage>
        <taxon>Bacteria</taxon>
        <taxon>Pseudomonadati</taxon>
        <taxon>Bacteroidota</taxon>
        <taxon>Chitinophagia</taxon>
        <taxon>Chitinophagales</taxon>
        <taxon>Chitinophagaceae</taxon>
        <taxon>Segetibacter</taxon>
    </lineage>
</organism>
<dbReference type="RefSeq" id="WP_147201945.1">
    <property type="nucleotide sequence ID" value="NZ_BJYT01000001.1"/>
</dbReference>
<dbReference type="PRINTS" id="PR00455">
    <property type="entry name" value="HTHTETR"/>
</dbReference>
<dbReference type="AlphaFoldDB" id="A0A512B7S6"/>
<keyword evidence="3" id="KW-0804">Transcription</keyword>
<dbReference type="PANTHER" id="PTHR30055:SF234">
    <property type="entry name" value="HTH-TYPE TRANSCRIPTIONAL REGULATOR BETI"/>
    <property type="match status" value="1"/>
</dbReference>
<gene>
    <name evidence="7" type="ORF">SAE01_05010</name>
</gene>
<sequence>MPVKDCKTEQLIKDTAKRIFITEGKMSATTQDIADAAGVNRTLLHYYFRSRDVLFNMVFKEALTKLRERLHEVLGSGLPFKMKVENLVNVFYEELIKSPYLETFIALHLNQHPDKYEEMFTGLPGGKERLKNFLKEIQSEMEKGSIAEMKPLNFFINLFALMAYPFVARPIYLKMFDLTDQGYNKILLERKKNIISMLFLK</sequence>
<evidence type="ECO:0000259" key="6">
    <source>
        <dbReference type="PROSITE" id="PS50977"/>
    </source>
</evidence>
<feature type="DNA-binding region" description="H-T-H motif" evidence="4">
    <location>
        <begin position="29"/>
        <end position="48"/>
    </location>
</feature>
<dbReference type="Gene3D" id="1.10.357.10">
    <property type="entry name" value="Tetracycline Repressor, domain 2"/>
    <property type="match status" value="1"/>
</dbReference>
<protein>
    <submittedName>
        <fullName evidence="7">TetR family transcriptional regulator</fullName>
    </submittedName>
</protein>
<keyword evidence="8" id="KW-1185">Reference proteome</keyword>
<keyword evidence="5" id="KW-1133">Transmembrane helix</keyword>
<keyword evidence="5" id="KW-0472">Membrane</keyword>
<evidence type="ECO:0000313" key="8">
    <source>
        <dbReference type="Proteomes" id="UP000321513"/>
    </source>
</evidence>
<dbReference type="OrthoDB" id="9789566at2"/>
<reference evidence="7 8" key="1">
    <citation type="submission" date="2019-07" db="EMBL/GenBank/DDBJ databases">
        <title>Whole genome shotgun sequence of Segetibacter aerophilus NBRC 106135.</title>
        <authorList>
            <person name="Hosoyama A."/>
            <person name="Uohara A."/>
            <person name="Ohji S."/>
            <person name="Ichikawa N."/>
        </authorList>
    </citation>
    <scope>NUCLEOTIDE SEQUENCE [LARGE SCALE GENOMIC DNA]</scope>
    <source>
        <strain evidence="7 8">NBRC 106135</strain>
    </source>
</reference>
<dbReference type="GO" id="GO:0003700">
    <property type="term" value="F:DNA-binding transcription factor activity"/>
    <property type="evidence" value="ECO:0007669"/>
    <property type="project" value="TreeGrafter"/>
</dbReference>
<evidence type="ECO:0000256" key="2">
    <source>
        <dbReference type="ARBA" id="ARBA00023125"/>
    </source>
</evidence>
<name>A0A512B7S6_9BACT</name>
<comment type="caution">
    <text evidence="7">The sequence shown here is derived from an EMBL/GenBank/DDBJ whole genome shotgun (WGS) entry which is preliminary data.</text>
</comment>
<dbReference type="PANTHER" id="PTHR30055">
    <property type="entry name" value="HTH-TYPE TRANSCRIPTIONAL REGULATOR RUTR"/>
    <property type="match status" value="1"/>
</dbReference>
<dbReference type="Pfam" id="PF00440">
    <property type="entry name" value="TetR_N"/>
    <property type="match status" value="1"/>
</dbReference>
<feature type="transmembrane region" description="Helical" evidence="5">
    <location>
        <begin position="152"/>
        <end position="172"/>
    </location>
</feature>
<keyword evidence="5" id="KW-0812">Transmembrane</keyword>